<comment type="similarity">
    <text evidence="5 18">Belongs to the CDS family.</text>
</comment>
<protein>
    <recommendedName>
        <fullName evidence="7 18">Phosphatidate cytidylyltransferase</fullName>
        <ecNumber evidence="6 18">2.7.7.41</ecNumber>
    </recommendedName>
</protein>
<evidence type="ECO:0000256" key="17">
    <source>
        <dbReference type="ARBA" id="ARBA00023264"/>
    </source>
</evidence>
<evidence type="ECO:0000313" key="21">
    <source>
        <dbReference type="Proteomes" id="UP000252355"/>
    </source>
</evidence>
<evidence type="ECO:0000256" key="8">
    <source>
        <dbReference type="ARBA" id="ARBA00022475"/>
    </source>
</evidence>
<evidence type="ECO:0000256" key="10">
    <source>
        <dbReference type="ARBA" id="ARBA00022679"/>
    </source>
</evidence>
<feature type="transmembrane region" description="Helical" evidence="19">
    <location>
        <begin position="167"/>
        <end position="185"/>
    </location>
</feature>
<feature type="transmembrane region" description="Helical" evidence="19">
    <location>
        <begin position="103"/>
        <end position="122"/>
    </location>
</feature>
<comment type="catalytic activity">
    <reaction evidence="1 18">
        <text>a 1,2-diacyl-sn-glycero-3-phosphate + CTP + H(+) = a CDP-1,2-diacyl-sn-glycerol + diphosphate</text>
        <dbReference type="Rhea" id="RHEA:16229"/>
        <dbReference type="ChEBI" id="CHEBI:15378"/>
        <dbReference type="ChEBI" id="CHEBI:33019"/>
        <dbReference type="ChEBI" id="CHEBI:37563"/>
        <dbReference type="ChEBI" id="CHEBI:58332"/>
        <dbReference type="ChEBI" id="CHEBI:58608"/>
        <dbReference type="EC" id="2.7.7.41"/>
    </reaction>
</comment>
<keyword evidence="14" id="KW-0443">Lipid metabolism</keyword>
<dbReference type="InterPro" id="IPR000374">
    <property type="entry name" value="PC_trans"/>
</dbReference>
<evidence type="ECO:0000256" key="5">
    <source>
        <dbReference type="ARBA" id="ARBA00010185"/>
    </source>
</evidence>
<keyword evidence="10 18" id="KW-0808">Transferase</keyword>
<evidence type="ECO:0000256" key="6">
    <source>
        <dbReference type="ARBA" id="ARBA00012487"/>
    </source>
</evidence>
<keyword evidence="13 19" id="KW-1133">Transmembrane helix</keyword>
<dbReference type="GO" id="GO:0005886">
    <property type="term" value="C:plasma membrane"/>
    <property type="evidence" value="ECO:0007669"/>
    <property type="project" value="UniProtKB-SubCell"/>
</dbReference>
<dbReference type="Pfam" id="PF01148">
    <property type="entry name" value="CTP_transf_1"/>
    <property type="match status" value="1"/>
</dbReference>
<comment type="caution">
    <text evidence="20">The sequence shown here is derived from an EMBL/GenBank/DDBJ whole genome shotgun (WGS) entry which is preliminary data.</text>
</comment>
<evidence type="ECO:0000313" key="20">
    <source>
        <dbReference type="EMBL" id="RCK80433.1"/>
    </source>
</evidence>
<keyword evidence="16" id="KW-0594">Phospholipid biosynthesis</keyword>
<evidence type="ECO:0000256" key="9">
    <source>
        <dbReference type="ARBA" id="ARBA00022516"/>
    </source>
</evidence>
<evidence type="ECO:0000256" key="1">
    <source>
        <dbReference type="ARBA" id="ARBA00001698"/>
    </source>
</evidence>
<comment type="pathway">
    <text evidence="4">Lipid metabolism.</text>
</comment>
<keyword evidence="8" id="KW-1003">Cell membrane</keyword>
<evidence type="ECO:0000256" key="15">
    <source>
        <dbReference type="ARBA" id="ARBA00023136"/>
    </source>
</evidence>
<evidence type="ECO:0000256" key="18">
    <source>
        <dbReference type="RuleBase" id="RU003938"/>
    </source>
</evidence>
<dbReference type="EC" id="2.7.7.41" evidence="6 18"/>
<reference evidence="20 21" key="1">
    <citation type="submission" date="2018-05" db="EMBL/GenBank/DDBJ databases">
        <title>A metagenomic window into the 2 km-deep terrestrial subsurface aquifer revealed taxonomically and functionally diverse microbial community comprising novel uncultured bacterial lineages.</title>
        <authorList>
            <person name="Kadnikov V.V."/>
            <person name="Mardanov A.V."/>
            <person name="Beletsky A.V."/>
            <person name="Banks D."/>
            <person name="Pimenov N.V."/>
            <person name="Frank Y.A."/>
            <person name="Karnachuk O.V."/>
            <person name="Ravin N.V."/>
        </authorList>
    </citation>
    <scope>NUCLEOTIDE SEQUENCE [LARGE SCALE GENOMIC DNA]</scope>
    <source>
        <strain evidence="20">BY5</strain>
    </source>
</reference>
<sequence>MWSRLLVIVIGVPLVYVALTAGELPRFVLFGLVNVLAQAELFRLLAPEAGPPLLEAVGGLVILFGAARGGERGLLLAFALTVVALACLIVLRGLDGKGSQRFAIGTASLAYIPLSLGFFLLVGRGHGGLVLFALLATIWALDIGAYAVGMTLRGPPLAPRISPKKTIAGAVGGLTATALVVWAFGQTRVFDLSPGQQVGLALAIGVLGQVADLFESVLKREARQKDSGALLGAHGGILDRIDSLLLLGPVVFLLLSS</sequence>
<evidence type="ECO:0000256" key="16">
    <source>
        <dbReference type="ARBA" id="ARBA00023209"/>
    </source>
</evidence>
<dbReference type="UniPathway" id="UPA00557">
    <property type="reaction ID" value="UER00614"/>
</dbReference>
<proteinExistence type="inferred from homology"/>
<evidence type="ECO:0000256" key="3">
    <source>
        <dbReference type="ARBA" id="ARBA00005119"/>
    </source>
</evidence>
<evidence type="ECO:0000256" key="13">
    <source>
        <dbReference type="ARBA" id="ARBA00022989"/>
    </source>
</evidence>
<gene>
    <name evidence="20" type="ORF">OZSIB_3179</name>
</gene>
<evidence type="ECO:0000256" key="12">
    <source>
        <dbReference type="ARBA" id="ARBA00022695"/>
    </source>
</evidence>
<dbReference type="Proteomes" id="UP000252355">
    <property type="component" value="Unassembled WGS sequence"/>
</dbReference>
<comment type="pathway">
    <text evidence="3 18">Phospholipid metabolism; CDP-diacylglycerol biosynthesis; CDP-diacylglycerol from sn-glycerol 3-phosphate: step 3/3.</text>
</comment>
<dbReference type="EMBL" id="QOQW01000006">
    <property type="protein sequence ID" value="RCK80433.1"/>
    <property type="molecule type" value="Genomic_DNA"/>
</dbReference>
<keyword evidence="9" id="KW-0444">Lipid biosynthesis</keyword>
<evidence type="ECO:0000256" key="2">
    <source>
        <dbReference type="ARBA" id="ARBA00004651"/>
    </source>
</evidence>
<dbReference type="GO" id="GO:0004605">
    <property type="term" value="F:phosphatidate cytidylyltransferase activity"/>
    <property type="evidence" value="ECO:0007669"/>
    <property type="project" value="UniProtKB-EC"/>
</dbReference>
<feature type="transmembrane region" description="Helical" evidence="19">
    <location>
        <begin position="128"/>
        <end position="147"/>
    </location>
</feature>
<organism evidence="20 21">
    <name type="scientific">Candidatus Ozemobacter sibiricus</name>
    <dbReference type="NCBI Taxonomy" id="2268124"/>
    <lineage>
        <taxon>Bacteria</taxon>
        <taxon>Candidatus Ozemobacteria</taxon>
        <taxon>Candidatus Ozemobacterales</taxon>
        <taxon>Candidatus Ozemobacteraceae</taxon>
        <taxon>Candidatus Ozemobacter</taxon>
    </lineage>
</organism>
<accession>A0A367ZQP4</accession>
<dbReference type="PANTHER" id="PTHR46382:SF1">
    <property type="entry name" value="PHOSPHATIDATE CYTIDYLYLTRANSFERASE"/>
    <property type="match status" value="1"/>
</dbReference>
<evidence type="ECO:0000256" key="11">
    <source>
        <dbReference type="ARBA" id="ARBA00022692"/>
    </source>
</evidence>
<evidence type="ECO:0000256" key="4">
    <source>
        <dbReference type="ARBA" id="ARBA00005189"/>
    </source>
</evidence>
<keyword evidence="12 18" id="KW-0548">Nucleotidyltransferase</keyword>
<dbReference type="AlphaFoldDB" id="A0A367ZQP4"/>
<keyword evidence="17" id="KW-1208">Phospholipid metabolism</keyword>
<keyword evidence="11 18" id="KW-0812">Transmembrane</keyword>
<dbReference type="PANTHER" id="PTHR46382">
    <property type="entry name" value="PHOSPHATIDATE CYTIDYLYLTRANSFERASE"/>
    <property type="match status" value="1"/>
</dbReference>
<evidence type="ECO:0000256" key="19">
    <source>
        <dbReference type="SAM" id="Phobius"/>
    </source>
</evidence>
<evidence type="ECO:0000256" key="14">
    <source>
        <dbReference type="ARBA" id="ARBA00023098"/>
    </source>
</evidence>
<name>A0A367ZQP4_9BACT</name>
<comment type="subcellular location">
    <subcellularLocation>
        <location evidence="2">Cell membrane</location>
        <topology evidence="2">Multi-pass membrane protein</topology>
    </subcellularLocation>
</comment>
<dbReference type="PROSITE" id="PS01315">
    <property type="entry name" value="CDS"/>
    <property type="match status" value="1"/>
</dbReference>
<feature type="transmembrane region" description="Helical" evidence="19">
    <location>
        <begin position="73"/>
        <end position="91"/>
    </location>
</feature>
<evidence type="ECO:0000256" key="7">
    <source>
        <dbReference type="ARBA" id="ARBA00019373"/>
    </source>
</evidence>
<dbReference type="GO" id="GO:0016024">
    <property type="term" value="P:CDP-diacylglycerol biosynthetic process"/>
    <property type="evidence" value="ECO:0007669"/>
    <property type="project" value="UniProtKB-UniPathway"/>
</dbReference>
<keyword evidence="15 19" id="KW-0472">Membrane</keyword>